<dbReference type="PANTHER" id="PTHR12526:SF630">
    <property type="entry name" value="GLYCOSYLTRANSFERASE"/>
    <property type="match status" value="1"/>
</dbReference>
<comment type="caution">
    <text evidence="2">The sequence shown here is derived from an EMBL/GenBank/DDBJ whole genome shotgun (WGS) entry which is preliminary data.</text>
</comment>
<gene>
    <name evidence="2" type="ORF">B1B_00191</name>
</gene>
<dbReference type="AlphaFoldDB" id="T1CB80"/>
<keyword evidence="2" id="KW-0808">Transferase</keyword>
<dbReference type="SUPFAM" id="SSF53756">
    <property type="entry name" value="UDP-Glycosyltransferase/glycogen phosphorylase"/>
    <property type="match status" value="1"/>
</dbReference>
<dbReference type="InterPro" id="IPR001296">
    <property type="entry name" value="Glyco_trans_1"/>
</dbReference>
<reference evidence="2" key="2">
    <citation type="journal article" date="2014" name="ISME J.">
        <title>Microbial stratification in low pH oxic and suboxic macroscopic growths along an acid mine drainage.</title>
        <authorList>
            <person name="Mendez-Garcia C."/>
            <person name="Mesa V."/>
            <person name="Sprenger R.R."/>
            <person name="Richter M."/>
            <person name="Diez M.S."/>
            <person name="Solano J."/>
            <person name="Bargiela R."/>
            <person name="Golyshina O.V."/>
            <person name="Manteca A."/>
            <person name="Ramos J.L."/>
            <person name="Gallego J.R."/>
            <person name="Llorente I."/>
            <person name="Martins Dos Santos V.A."/>
            <person name="Jensen O.N."/>
            <person name="Pelaez A.I."/>
            <person name="Sanchez J."/>
            <person name="Ferrer M."/>
        </authorList>
    </citation>
    <scope>NUCLEOTIDE SEQUENCE</scope>
</reference>
<dbReference type="EC" id="2.4.-.-" evidence="2"/>
<accession>T1CB80</accession>
<protein>
    <submittedName>
        <fullName evidence="2">Glycosyl transferase, group 1 domain protein</fullName>
        <ecNumber evidence="2">2.4.-.-</ecNumber>
    </submittedName>
</protein>
<dbReference type="PANTHER" id="PTHR12526">
    <property type="entry name" value="GLYCOSYLTRANSFERASE"/>
    <property type="match status" value="1"/>
</dbReference>
<dbReference type="GO" id="GO:0016757">
    <property type="term" value="F:glycosyltransferase activity"/>
    <property type="evidence" value="ECO:0007669"/>
    <property type="project" value="UniProtKB-KW"/>
</dbReference>
<keyword evidence="2" id="KW-0328">Glycosyltransferase</keyword>
<evidence type="ECO:0000313" key="2">
    <source>
        <dbReference type="EMBL" id="EQD79477.1"/>
    </source>
</evidence>
<reference evidence="2" key="1">
    <citation type="submission" date="2013-08" db="EMBL/GenBank/DDBJ databases">
        <authorList>
            <person name="Mendez C."/>
            <person name="Richter M."/>
            <person name="Ferrer M."/>
            <person name="Sanchez J."/>
        </authorList>
    </citation>
    <scope>NUCLEOTIDE SEQUENCE</scope>
</reference>
<feature type="domain" description="Glycosyl transferase family 1" evidence="1">
    <location>
        <begin position="28"/>
        <end position="180"/>
    </location>
</feature>
<dbReference type="CDD" id="cd03801">
    <property type="entry name" value="GT4_PimA-like"/>
    <property type="match status" value="1"/>
</dbReference>
<dbReference type="EMBL" id="AUZY01000144">
    <property type="protein sequence ID" value="EQD79477.1"/>
    <property type="molecule type" value="Genomic_DNA"/>
</dbReference>
<proteinExistence type="predicted"/>
<organism evidence="2">
    <name type="scientific">mine drainage metagenome</name>
    <dbReference type="NCBI Taxonomy" id="410659"/>
    <lineage>
        <taxon>unclassified sequences</taxon>
        <taxon>metagenomes</taxon>
        <taxon>ecological metagenomes</taxon>
    </lineage>
</organism>
<dbReference type="Gene3D" id="3.40.50.2000">
    <property type="entry name" value="Glycogen Phosphorylase B"/>
    <property type="match status" value="2"/>
</dbReference>
<name>T1CB80_9ZZZZ</name>
<evidence type="ECO:0000259" key="1">
    <source>
        <dbReference type="Pfam" id="PF00534"/>
    </source>
</evidence>
<dbReference type="Pfam" id="PF00534">
    <property type="entry name" value="Glycos_transf_1"/>
    <property type="match status" value="1"/>
</dbReference>
<sequence>MIENRYQVPGVSVIENGVNVRELDNQNDKNWGKIIYIGRIEPHKRVDQLITKIGKMEKMELEVIGAGSQLNHIRHLASSFTNVTVTGHLPRSEVVDKLKQSWLFAMPSNREGFSIASLEAMAAYVPVITIEGQFNLAANEVIKDGRNGIIAKSFDDMTSRIDMLYKDEATWRNLSRNAHEFSLKYDWEVITERLSKILSSSW</sequence>